<evidence type="ECO:0008006" key="2">
    <source>
        <dbReference type="Google" id="ProtNLM"/>
    </source>
</evidence>
<gene>
    <name evidence="1" type="ORF">LCGC14_1335940</name>
</gene>
<dbReference type="AlphaFoldDB" id="A0A0F9KFW7"/>
<name>A0A0F9KFW7_9ZZZZ</name>
<dbReference type="EMBL" id="LAZR01008122">
    <property type="protein sequence ID" value="KKM80818.1"/>
    <property type="molecule type" value="Genomic_DNA"/>
</dbReference>
<accession>A0A0F9KFW7</accession>
<sequence length="118" mass="13419">MSIFDNQLWINNIDEFGESVTVRTITDSSYSKWGDATESASDEASVKAIVEDFNPEESKETEGIFPNVTKRFFFKPDQSNITEGNRIVHNSVVHEIVRVLTREMAGSDFIIEVWGEKL</sequence>
<protein>
    <recommendedName>
        <fullName evidence="2">Phage protein</fullName>
    </recommendedName>
</protein>
<reference evidence="1" key="1">
    <citation type="journal article" date="2015" name="Nature">
        <title>Complex archaea that bridge the gap between prokaryotes and eukaryotes.</title>
        <authorList>
            <person name="Spang A."/>
            <person name="Saw J.H."/>
            <person name="Jorgensen S.L."/>
            <person name="Zaremba-Niedzwiedzka K."/>
            <person name="Martijn J."/>
            <person name="Lind A.E."/>
            <person name="van Eijk R."/>
            <person name="Schleper C."/>
            <person name="Guy L."/>
            <person name="Ettema T.J."/>
        </authorList>
    </citation>
    <scope>NUCLEOTIDE SEQUENCE</scope>
</reference>
<evidence type="ECO:0000313" key="1">
    <source>
        <dbReference type="EMBL" id="KKM80818.1"/>
    </source>
</evidence>
<proteinExistence type="predicted"/>
<comment type="caution">
    <text evidence="1">The sequence shown here is derived from an EMBL/GenBank/DDBJ whole genome shotgun (WGS) entry which is preliminary data.</text>
</comment>
<organism evidence="1">
    <name type="scientific">marine sediment metagenome</name>
    <dbReference type="NCBI Taxonomy" id="412755"/>
    <lineage>
        <taxon>unclassified sequences</taxon>
        <taxon>metagenomes</taxon>
        <taxon>ecological metagenomes</taxon>
    </lineage>
</organism>